<keyword evidence="3" id="KW-1185">Reference proteome</keyword>
<evidence type="ECO:0000313" key="2">
    <source>
        <dbReference type="EMBL" id="KAK2713878.1"/>
    </source>
</evidence>
<dbReference type="Gene3D" id="3.30.710.10">
    <property type="entry name" value="Potassium Channel Kv1.1, Chain A"/>
    <property type="match status" value="1"/>
</dbReference>
<dbReference type="InterPro" id="IPR000210">
    <property type="entry name" value="BTB/POZ_dom"/>
</dbReference>
<comment type="caution">
    <text evidence="2">The sequence shown here is derived from an EMBL/GenBank/DDBJ whole genome shotgun (WGS) entry which is preliminary data.</text>
</comment>
<name>A0AA88L023_ARTSF</name>
<sequence length="338" mass="38448">MSQKLFSVRAFLANLEMDDSPSIAIQCDRGTISVKKILLTITSDVFKTMFAANMLEKYTNVVSAKDINFDTMKTIIDYYNKGVVTDVLNVDDIAFSYIVEKYNFVGIKEAFAEILLDKYKKDENVEILEKIFTSYNSHNHKVRAVAEIATMIAQGKKSPTFVANLSAQDFLELSKSCCAILIGTDALKWAEYLNIFKLWAKRNSVAESVVVLEIIGMIDIRKFPASVVLEILEFSTLNKELERFKLILEKTLRYIVDVNAAAITNNMLIDVCPNSKMKCEECGHESISPFHTNTSCEGKHFCYKARYYSPCKYHKDSYRQRIPYGFTDDVFGSLTLID</sequence>
<dbReference type="PROSITE" id="PS50097">
    <property type="entry name" value="BTB"/>
    <property type="match status" value="1"/>
</dbReference>
<accession>A0AA88L023</accession>
<proteinExistence type="predicted"/>
<feature type="domain" description="BTB" evidence="1">
    <location>
        <begin position="21"/>
        <end position="84"/>
    </location>
</feature>
<protein>
    <recommendedName>
        <fullName evidence="1">BTB domain-containing protein</fullName>
    </recommendedName>
</protein>
<dbReference type="SUPFAM" id="SSF54695">
    <property type="entry name" value="POZ domain"/>
    <property type="match status" value="1"/>
</dbReference>
<dbReference type="AlphaFoldDB" id="A0AA88L023"/>
<reference evidence="2" key="1">
    <citation type="submission" date="2023-07" db="EMBL/GenBank/DDBJ databases">
        <title>Chromosome-level genome assembly of Artemia franciscana.</title>
        <authorList>
            <person name="Jo E."/>
        </authorList>
    </citation>
    <scope>NUCLEOTIDE SEQUENCE</scope>
    <source>
        <tissue evidence="2">Whole body</tissue>
    </source>
</reference>
<organism evidence="2 3">
    <name type="scientific">Artemia franciscana</name>
    <name type="common">Brine shrimp</name>
    <name type="synonym">Artemia sanfranciscana</name>
    <dbReference type="NCBI Taxonomy" id="6661"/>
    <lineage>
        <taxon>Eukaryota</taxon>
        <taxon>Metazoa</taxon>
        <taxon>Ecdysozoa</taxon>
        <taxon>Arthropoda</taxon>
        <taxon>Crustacea</taxon>
        <taxon>Branchiopoda</taxon>
        <taxon>Anostraca</taxon>
        <taxon>Artemiidae</taxon>
        <taxon>Artemia</taxon>
    </lineage>
</organism>
<dbReference type="EMBL" id="JAVRJZ010000014">
    <property type="protein sequence ID" value="KAK2713878.1"/>
    <property type="molecule type" value="Genomic_DNA"/>
</dbReference>
<dbReference type="InterPro" id="IPR011333">
    <property type="entry name" value="SKP1/BTB/POZ_sf"/>
</dbReference>
<evidence type="ECO:0000313" key="3">
    <source>
        <dbReference type="Proteomes" id="UP001187531"/>
    </source>
</evidence>
<gene>
    <name evidence="2" type="ORF">QYM36_009682</name>
</gene>
<evidence type="ECO:0000259" key="1">
    <source>
        <dbReference type="PROSITE" id="PS50097"/>
    </source>
</evidence>
<dbReference type="Pfam" id="PF00651">
    <property type="entry name" value="BTB"/>
    <property type="match status" value="1"/>
</dbReference>
<dbReference type="Proteomes" id="UP001187531">
    <property type="component" value="Unassembled WGS sequence"/>
</dbReference>